<dbReference type="Proteomes" id="UP001139494">
    <property type="component" value="Unassembled WGS sequence"/>
</dbReference>
<evidence type="ECO:0000313" key="2">
    <source>
        <dbReference type="EMBL" id="MCQ4334919.1"/>
    </source>
</evidence>
<keyword evidence="2" id="KW-0032">Aminotransferase</keyword>
<dbReference type="GO" id="GO:0000271">
    <property type="term" value="P:polysaccharide biosynthetic process"/>
    <property type="evidence" value="ECO:0007669"/>
    <property type="project" value="TreeGrafter"/>
</dbReference>
<organism evidence="2 3">
    <name type="scientific">Natronomonas aquatica</name>
    <dbReference type="NCBI Taxonomy" id="2841590"/>
    <lineage>
        <taxon>Archaea</taxon>
        <taxon>Methanobacteriati</taxon>
        <taxon>Methanobacteriota</taxon>
        <taxon>Stenosarchaea group</taxon>
        <taxon>Halobacteria</taxon>
        <taxon>Halobacteriales</taxon>
        <taxon>Natronomonadaceae</taxon>
        <taxon>Natronomonas</taxon>
    </lineage>
</organism>
<dbReference type="Gene3D" id="3.40.640.10">
    <property type="entry name" value="Type I PLP-dependent aspartate aminotransferase-like (Major domain)"/>
    <property type="match status" value="1"/>
</dbReference>
<dbReference type="InterPro" id="IPR015424">
    <property type="entry name" value="PyrdxlP-dep_Trfase"/>
</dbReference>
<dbReference type="AlphaFoldDB" id="A0A9R1D613"/>
<comment type="similarity">
    <text evidence="1">Belongs to the DegT/DnrJ/EryC1 family.</text>
</comment>
<dbReference type="InterPro" id="IPR015422">
    <property type="entry name" value="PyrdxlP-dep_Trfase_small"/>
</dbReference>
<dbReference type="InterPro" id="IPR015421">
    <property type="entry name" value="PyrdxlP-dep_Trfase_major"/>
</dbReference>
<dbReference type="Pfam" id="PF01041">
    <property type="entry name" value="DegT_DnrJ_EryC1"/>
    <property type="match status" value="1"/>
</dbReference>
<comment type="caution">
    <text evidence="2">The sequence shown here is derived from an EMBL/GenBank/DDBJ whole genome shotgun (WGS) entry which is preliminary data.</text>
</comment>
<keyword evidence="1" id="KW-0663">Pyridoxal phosphate</keyword>
<dbReference type="PANTHER" id="PTHR30244">
    <property type="entry name" value="TRANSAMINASE"/>
    <property type="match status" value="1"/>
</dbReference>
<proteinExistence type="inferred from homology"/>
<keyword evidence="2" id="KW-0808">Transferase</keyword>
<evidence type="ECO:0000256" key="1">
    <source>
        <dbReference type="RuleBase" id="RU004508"/>
    </source>
</evidence>
<name>A0A9R1D613_9EURY</name>
<dbReference type="EMBL" id="JAHLKM010000046">
    <property type="protein sequence ID" value="MCQ4334919.1"/>
    <property type="molecule type" value="Genomic_DNA"/>
</dbReference>
<dbReference type="CDD" id="cd00616">
    <property type="entry name" value="AHBA_syn"/>
    <property type="match status" value="1"/>
</dbReference>
<dbReference type="GO" id="GO:0030170">
    <property type="term" value="F:pyridoxal phosphate binding"/>
    <property type="evidence" value="ECO:0007669"/>
    <property type="project" value="TreeGrafter"/>
</dbReference>
<keyword evidence="3" id="KW-1185">Reference proteome</keyword>
<dbReference type="PANTHER" id="PTHR30244:SF34">
    <property type="entry name" value="DTDP-4-AMINO-4,6-DIDEOXYGALACTOSE TRANSAMINASE"/>
    <property type="match status" value="1"/>
</dbReference>
<gene>
    <name evidence="2" type="ORF">KM295_15820</name>
</gene>
<dbReference type="GO" id="GO:0008483">
    <property type="term" value="F:transaminase activity"/>
    <property type="evidence" value="ECO:0007669"/>
    <property type="project" value="UniProtKB-KW"/>
</dbReference>
<dbReference type="InterPro" id="IPR000653">
    <property type="entry name" value="DegT/StrS_aminotransferase"/>
</dbReference>
<dbReference type="PIRSF" id="PIRSF000390">
    <property type="entry name" value="PLP_StrS"/>
    <property type="match status" value="1"/>
</dbReference>
<dbReference type="Gene3D" id="3.90.1150.10">
    <property type="entry name" value="Aspartate Aminotransferase, domain 1"/>
    <property type="match status" value="1"/>
</dbReference>
<evidence type="ECO:0000313" key="3">
    <source>
        <dbReference type="Proteomes" id="UP001139494"/>
    </source>
</evidence>
<dbReference type="SUPFAM" id="SSF53383">
    <property type="entry name" value="PLP-dependent transferases"/>
    <property type="match status" value="1"/>
</dbReference>
<reference evidence="2" key="1">
    <citation type="journal article" date="2023" name="Front. Microbiol.">
        <title>Genomic-based phylogenetic and metabolic analyses of the genus Natronomonas, and description of Natronomonas aquatica sp. nov.</title>
        <authorList>
            <person name="Garcia-Roldan A."/>
            <person name="Duran-Viseras A."/>
            <person name="de la Haba R.R."/>
            <person name="Corral P."/>
            <person name="Sanchez-Porro C."/>
            <person name="Ventosa A."/>
        </authorList>
    </citation>
    <scope>NUCLEOTIDE SEQUENCE</scope>
    <source>
        <strain evidence="2">F2-12</strain>
    </source>
</reference>
<protein>
    <submittedName>
        <fullName evidence="2">DegT/DnrJ/EryC1/StrS family aminotransferase</fullName>
    </submittedName>
</protein>
<accession>A0A9R1D613</accession>
<dbReference type="RefSeq" id="WP_256031206.1">
    <property type="nucleotide sequence ID" value="NZ_JAHLKM010000046.1"/>
</dbReference>
<sequence>MSERHVSVATPILGEEEYDNVEAVLDSGRFLQGPMVEEFEAKWAELVGVEHAVAVSNGTTALQLALNAMGLEPGDEVIVPSLTFGSTATAVVHQAGVPVFADIDRELYTLDHTDLERCVSEHTEAVIPVHLYGHPAEMDEIRAFADEHDLAVIEDAAQAHGASYKGEPVGSIGDVGCFSFYATKNITTGEGGIVTTDDEEIADRIRLLRSHGMEGRDEHVALGYNYRMSDLNAAIGTAQVDRLLGFNDRRREISERLFEELGDLEWISPGTVREYVEHAYFWAPFEVDPDVIGMSGKDVWRELKDQGVETRHRYVDPLYEQPVFEEHRGFNSKFPWSENPREHSYDLHLPNVEAVAGNTLGLPNHPGLEEADIEYVIETVRSFGSF</sequence>